<evidence type="ECO:0000313" key="1">
    <source>
        <dbReference type="EMBL" id="KAL3618434.1"/>
    </source>
</evidence>
<comment type="caution">
    <text evidence="1">The sequence shown here is derived from an EMBL/GenBank/DDBJ whole genome shotgun (WGS) entry which is preliminary data.</text>
</comment>
<reference evidence="2" key="1">
    <citation type="journal article" date="2024" name="IScience">
        <title>Strigolactones Initiate the Formation of Haustorium-like Structures in Castilleja.</title>
        <authorList>
            <person name="Buerger M."/>
            <person name="Peterson D."/>
            <person name="Chory J."/>
        </authorList>
    </citation>
    <scope>NUCLEOTIDE SEQUENCE [LARGE SCALE GENOMIC DNA]</scope>
</reference>
<dbReference type="EMBL" id="JAVIJP010000081">
    <property type="protein sequence ID" value="KAL3618434.1"/>
    <property type="molecule type" value="Genomic_DNA"/>
</dbReference>
<keyword evidence="2" id="KW-1185">Reference proteome</keyword>
<name>A0ABD3BME1_9LAMI</name>
<evidence type="ECO:0000313" key="2">
    <source>
        <dbReference type="Proteomes" id="UP001632038"/>
    </source>
</evidence>
<proteinExistence type="predicted"/>
<dbReference type="AlphaFoldDB" id="A0ABD3BME1"/>
<protein>
    <submittedName>
        <fullName evidence="1">Uncharacterized protein</fullName>
    </submittedName>
</protein>
<sequence length="65" mass="7446">MESSTKTKMDKYCMSVRNAYLEMASNDPRGFLRVYSHNFADFPLFIPVLDSLLLDSTHLDNVKGD</sequence>
<organism evidence="1 2">
    <name type="scientific">Castilleja foliolosa</name>
    <dbReference type="NCBI Taxonomy" id="1961234"/>
    <lineage>
        <taxon>Eukaryota</taxon>
        <taxon>Viridiplantae</taxon>
        <taxon>Streptophyta</taxon>
        <taxon>Embryophyta</taxon>
        <taxon>Tracheophyta</taxon>
        <taxon>Spermatophyta</taxon>
        <taxon>Magnoliopsida</taxon>
        <taxon>eudicotyledons</taxon>
        <taxon>Gunneridae</taxon>
        <taxon>Pentapetalae</taxon>
        <taxon>asterids</taxon>
        <taxon>lamiids</taxon>
        <taxon>Lamiales</taxon>
        <taxon>Orobanchaceae</taxon>
        <taxon>Pedicularideae</taxon>
        <taxon>Castillejinae</taxon>
        <taxon>Castilleja</taxon>
    </lineage>
</organism>
<dbReference type="Proteomes" id="UP001632038">
    <property type="component" value="Unassembled WGS sequence"/>
</dbReference>
<gene>
    <name evidence="1" type="ORF">CASFOL_038755</name>
</gene>
<accession>A0ABD3BME1</accession>